<organism evidence="1 2">
    <name type="scientific">Scutellospora calospora</name>
    <dbReference type="NCBI Taxonomy" id="85575"/>
    <lineage>
        <taxon>Eukaryota</taxon>
        <taxon>Fungi</taxon>
        <taxon>Fungi incertae sedis</taxon>
        <taxon>Mucoromycota</taxon>
        <taxon>Glomeromycotina</taxon>
        <taxon>Glomeromycetes</taxon>
        <taxon>Diversisporales</taxon>
        <taxon>Gigasporaceae</taxon>
        <taxon>Scutellospora</taxon>
    </lineage>
</organism>
<feature type="non-terminal residue" evidence="1">
    <location>
        <position position="1"/>
    </location>
</feature>
<reference evidence="1" key="1">
    <citation type="submission" date="2021-06" db="EMBL/GenBank/DDBJ databases">
        <authorList>
            <person name="Kallberg Y."/>
            <person name="Tangrot J."/>
            <person name="Rosling A."/>
        </authorList>
    </citation>
    <scope>NUCLEOTIDE SEQUENCE</scope>
    <source>
        <strain evidence="1">AU212A</strain>
    </source>
</reference>
<sequence>NIDSLLATTRVISSKTYNQETDCVEISKRVWQSNKINKYISQDYALQDSYSGYKTDEYRLELNSEEETPPDPFYNYDLKAASGMRNAFDLIYICEKKNTRIFEHDETNLVDINNKRVLYKCQKVNMQDESVGQSSNTFKSSKVSKFGRSLLRSPVWKWFEEIYVDNTQHDQYNVEIADKKLCDTKYSEKTEQQTTITKVFEASLLKPYSITEQTIHDRAIIETVPSRRKIKSLIDEEFEQICSHLRDDLYKAETVSLTADLWIVHSCNSYLGITIMWINKMFKLNEAILAVTSLKYSHTTDAIAKYIEDLKPYIKILASSLTVQQEKDAIANRKCLKAIMITEDEWSIVANIIKILKPFNDITNYISGSSYLTMSIIYLMMSTLWNTLLKKFENEDINDNFIDEQIEINTSLFDDEEELNEDAEQFKSP</sequence>
<protein>
    <submittedName>
        <fullName evidence="1">2798_t:CDS:1</fullName>
    </submittedName>
</protein>
<feature type="non-terminal residue" evidence="1">
    <location>
        <position position="429"/>
    </location>
</feature>
<accession>A0ACA9MHN5</accession>
<dbReference type="Proteomes" id="UP000789860">
    <property type="component" value="Unassembled WGS sequence"/>
</dbReference>
<name>A0ACA9MHN5_9GLOM</name>
<proteinExistence type="predicted"/>
<dbReference type="EMBL" id="CAJVPM010013171">
    <property type="protein sequence ID" value="CAG8593161.1"/>
    <property type="molecule type" value="Genomic_DNA"/>
</dbReference>
<gene>
    <name evidence="1" type="ORF">SCALOS_LOCUS6655</name>
</gene>
<evidence type="ECO:0000313" key="1">
    <source>
        <dbReference type="EMBL" id="CAG8593161.1"/>
    </source>
</evidence>
<evidence type="ECO:0000313" key="2">
    <source>
        <dbReference type="Proteomes" id="UP000789860"/>
    </source>
</evidence>
<keyword evidence="2" id="KW-1185">Reference proteome</keyword>
<comment type="caution">
    <text evidence="1">The sequence shown here is derived from an EMBL/GenBank/DDBJ whole genome shotgun (WGS) entry which is preliminary data.</text>
</comment>